<dbReference type="PROSITE" id="PS51257">
    <property type="entry name" value="PROKAR_LIPOPROTEIN"/>
    <property type="match status" value="1"/>
</dbReference>
<evidence type="ECO:0008006" key="2">
    <source>
        <dbReference type="Google" id="ProtNLM"/>
    </source>
</evidence>
<evidence type="ECO:0000313" key="1">
    <source>
        <dbReference type="EMBL" id="HGZ78836.1"/>
    </source>
</evidence>
<accession>A0A832MLX3</accession>
<comment type="caution">
    <text evidence="1">The sequence shown here is derived from an EMBL/GenBank/DDBJ whole genome shotgun (WGS) entry which is preliminary data.</text>
</comment>
<reference evidence="1" key="1">
    <citation type="journal article" date="2020" name="mSystems">
        <title>Genome- and Community-Level Interaction Insights into Carbon Utilization and Element Cycling Functions of Hydrothermarchaeota in Hydrothermal Sediment.</title>
        <authorList>
            <person name="Zhou Z."/>
            <person name="Liu Y."/>
            <person name="Xu W."/>
            <person name="Pan J."/>
            <person name="Luo Z.H."/>
            <person name="Li M."/>
        </authorList>
    </citation>
    <scope>NUCLEOTIDE SEQUENCE [LARGE SCALE GENOMIC DNA]</scope>
    <source>
        <strain evidence="1">SpSt-86</strain>
    </source>
</reference>
<name>A0A832MLX3_9THEM</name>
<dbReference type="EMBL" id="DTKQ01000018">
    <property type="protein sequence ID" value="HGZ78836.1"/>
    <property type="molecule type" value="Genomic_DNA"/>
</dbReference>
<protein>
    <recommendedName>
        <fullName evidence="2">Lipoprotein</fullName>
    </recommendedName>
</protein>
<organism evidence="1">
    <name type="scientific">Pseudothermotoga hypogea</name>
    <dbReference type="NCBI Taxonomy" id="57487"/>
    <lineage>
        <taxon>Bacteria</taxon>
        <taxon>Thermotogati</taxon>
        <taxon>Thermotogota</taxon>
        <taxon>Thermotogae</taxon>
        <taxon>Thermotogales</taxon>
        <taxon>Thermotogaceae</taxon>
        <taxon>Pseudothermotoga</taxon>
    </lineage>
</organism>
<proteinExistence type="predicted"/>
<dbReference type="AlphaFoldDB" id="A0A832MLX3"/>
<sequence length="221" mass="24833">MKWKILLLLSGVIVALIIVSCAPGIALPKYGVPMNIVEAGTVRDEDDLLKNLADWVSRTLSSSTPTVMLWYPIPDLFSNRGILNITATDKYIFLNNKIVGSYINSSYLEDVTDQIRLGAKPTNNLWGNLRLKLVPKDLFGSEWDLVIDVDNKEKSIIIPNEGYVLVQFIEENGVYRVTNAELKEDWNHLSVPKNIPANELKGYAFFKIENEEIVAALVIEP</sequence>
<gene>
    <name evidence="1" type="ORF">ENW55_02490</name>
</gene>